<dbReference type="GO" id="GO:0000166">
    <property type="term" value="F:nucleotide binding"/>
    <property type="evidence" value="ECO:0007669"/>
    <property type="project" value="UniProtKB-KW"/>
</dbReference>
<dbReference type="Gene3D" id="3.30.460.10">
    <property type="entry name" value="Beta Polymerase, domain 2"/>
    <property type="match status" value="1"/>
</dbReference>
<evidence type="ECO:0000256" key="3">
    <source>
        <dbReference type="ARBA" id="ARBA00022722"/>
    </source>
</evidence>
<keyword evidence="5" id="KW-0378">Hydrolase</keyword>
<comment type="caution">
    <text evidence="7">The sequence shown here is derived from an EMBL/GenBank/DDBJ whole genome shotgun (WGS) entry which is preliminary data.</text>
</comment>
<organism evidence="7 8">
    <name type="scientific">Deinococcus arcticus</name>
    <dbReference type="NCBI Taxonomy" id="2136176"/>
    <lineage>
        <taxon>Bacteria</taxon>
        <taxon>Thermotogati</taxon>
        <taxon>Deinococcota</taxon>
        <taxon>Deinococci</taxon>
        <taxon>Deinococcales</taxon>
        <taxon>Deinococcaceae</taxon>
        <taxon>Deinococcus</taxon>
    </lineage>
</organism>
<evidence type="ECO:0000313" key="8">
    <source>
        <dbReference type="Proteomes" id="UP000240317"/>
    </source>
</evidence>
<dbReference type="GO" id="GO:0110001">
    <property type="term" value="C:toxin-antitoxin complex"/>
    <property type="evidence" value="ECO:0007669"/>
    <property type="project" value="InterPro"/>
</dbReference>
<dbReference type="Pfam" id="PF01909">
    <property type="entry name" value="NTP_transf_2"/>
    <property type="match status" value="1"/>
</dbReference>
<dbReference type="AlphaFoldDB" id="A0A2T3W5E1"/>
<evidence type="ECO:0000256" key="4">
    <source>
        <dbReference type="ARBA" id="ARBA00022741"/>
    </source>
</evidence>
<keyword evidence="1" id="KW-0597">Phosphoprotein</keyword>
<dbReference type="SUPFAM" id="SSF81301">
    <property type="entry name" value="Nucleotidyltransferase"/>
    <property type="match status" value="1"/>
</dbReference>
<feature type="domain" description="Polymerase nucleotidyl transferase" evidence="6">
    <location>
        <begin position="54"/>
        <end position="132"/>
    </location>
</feature>
<reference evidence="7 8" key="1">
    <citation type="submission" date="2018-03" db="EMBL/GenBank/DDBJ databases">
        <title>Draft genome of Deinococcus sp. OD32.</title>
        <authorList>
            <person name="Wang X.-P."/>
            <person name="Du Z.-J."/>
        </authorList>
    </citation>
    <scope>NUCLEOTIDE SEQUENCE [LARGE SCALE GENOMIC DNA]</scope>
    <source>
        <strain evidence="7 8">OD32</strain>
    </source>
</reference>
<dbReference type="Proteomes" id="UP000240317">
    <property type="component" value="Unassembled WGS sequence"/>
</dbReference>
<dbReference type="OrthoDB" id="9810538at2"/>
<evidence type="ECO:0000256" key="5">
    <source>
        <dbReference type="ARBA" id="ARBA00022801"/>
    </source>
</evidence>
<dbReference type="InterPro" id="IPR051813">
    <property type="entry name" value="HepT_RNase_toxin"/>
</dbReference>
<dbReference type="PANTHER" id="PTHR34139:SF1">
    <property type="entry name" value="RNASE MJ1380-RELATED"/>
    <property type="match status" value="1"/>
</dbReference>
<dbReference type="InterPro" id="IPR008201">
    <property type="entry name" value="HepT-like"/>
</dbReference>
<dbReference type="InterPro" id="IPR002934">
    <property type="entry name" value="Polymerase_NTP_transf_dom"/>
</dbReference>
<sequence>MPHSHNHPPPAYGPDHVRPADVPYAARVTGTEPLFPEALRLTTLAAALRGTQAQWPGLGVVRVRVFGSVARGEATPASDIDLLVDFGPDTPRGLLDLMRVREVFEAALGRRVDVVTPGALRPPLRGEILADAVDVLHVPDPAPRSHRAKRWRWRVYDLLGAIDRMTEYTAGHSLTTFTRDEIVQDAVLHTLARLGETTKFIPQSVQDRHPEVPWALLRDVRNLVSHDYFGIEAGLIWHTARVELPGLRGRLQALADGEK</sequence>
<dbReference type="GO" id="GO:0004540">
    <property type="term" value="F:RNA nuclease activity"/>
    <property type="evidence" value="ECO:0007669"/>
    <property type="project" value="InterPro"/>
</dbReference>
<dbReference type="PANTHER" id="PTHR34139">
    <property type="entry name" value="UPF0331 PROTEIN MJ0127"/>
    <property type="match status" value="1"/>
</dbReference>
<dbReference type="GO" id="GO:0016787">
    <property type="term" value="F:hydrolase activity"/>
    <property type="evidence" value="ECO:0007669"/>
    <property type="project" value="UniProtKB-KW"/>
</dbReference>
<keyword evidence="4" id="KW-0547">Nucleotide-binding</keyword>
<keyword evidence="3" id="KW-0540">Nuclease</keyword>
<accession>A0A2T3W5E1</accession>
<dbReference type="InterPro" id="IPR043519">
    <property type="entry name" value="NT_sf"/>
</dbReference>
<dbReference type="Pfam" id="PF01934">
    <property type="entry name" value="HepT-like"/>
    <property type="match status" value="1"/>
</dbReference>
<dbReference type="EMBL" id="PYSV01000015">
    <property type="protein sequence ID" value="PTA67116.1"/>
    <property type="molecule type" value="Genomic_DNA"/>
</dbReference>
<dbReference type="GO" id="GO:0016779">
    <property type="term" value="F:nucleotidyltransferase activity"/>
    <property type="evidence" value="ECO:0007669"/>
    <property type="project" value="InterPro"/>
</dbReference>
<evidence type="ECO:0000256" key="2">
    <source>
        <dbReference type="ARBA" id="ARBA00022649"/>
    </source>
</evidence>
<keyword evidence="8" id="KW-1185">Reference proteome</keyword>
<evidence type="ECO:0000259" key="6">
    <source>
        <dbReference type="Pfam" id="PF01909"/>
    </source>
</evidence>
<evidence type="ECO:0000313" key="7">
    <source>
        <dbReference type="EMBL" id="PTA67116.1"/>
    </source>
</evidence>
<keyword evidence="2" id="KW-1277">Toxin-antitoxin system</keyword>
<evidence type="ECO:0000256" key="1">
    <source>
        <dbReference type="ARBA" id="ARBA00022553"/>
    </source>
</evidence>
<proteinExistence type="predicted"/>
<gene>
    <name evidence="7" type="ORF">C8263_14475</name>
</gene>
<protein>
    <recommendedName>
        <fullName evidence="6">Polymerase nucleotidyl transferase domain-containing protein</fullName>
    </recommendedName>
</protein>
<name>A0A2T3W5E1_9DEIO</name>
<dbReference type="CDD" id="cd05403">
    <property type="entry name" value="NT_KNTase_like"/>
    <property type="match status" value="1"/>
</dbReference>